<name>A0A8B2U4I2_9PAST</name>
<protein>
    <submittedName>
        <fullName evidence="3">Metallophosphoesterase</fullName>
    </submittedName>
</protein>
<dbReference type="Proteomes" id="UP000253998">
    <property type="component" value="Unassembled WGS sequence"/>
</dbReference>
<dbReference type="InterPro" id="IPR029052">
    <property type="entry name" value="Metallo-depent_PP-like"/>
</dbReference>
<proteinExistence type="predicted"/>
<evidence type="ECO:0000313" key="3">
    <source>
        <dbReference type="EMBL" id="RDE70433.1"/>
    </source>
</evidence>
<dbReference type="InterPro" id="IPR051158">
    <property type="entry name" value="Metallophosphoesterase_sf"/>
</dbReference>
<dbReference type="PANTHER" id="PTHR31302">
    <property type="entry name" value="TRANSMEMBRANE PROTEIN WITH METALLOPHOSPHOESTERASE DOMAIN-RELATED"/>
    <property type="match status" value="1"/>
</dbReference>
<evidence type="ECO:0000259" key="2">
    <source>
        <dbReference type="Pfam" id="PF00149"/>
    </source>
</evidence>
<reference evidence="3 4" key="1">
    <citation type="submission" date="2018-05" db="EMBL/GenBank/DDBJ databases">
        <title>Draft Genome Sequences for a Diverse set of 7 Haemophilus Species.</title>
        <authorList>
            <person name="Nichols M."/>
            <person name="Topaz N."/>
            <person name="Wang X."/>
            <person name="Wang X."/>
            <person name="Boxrud D."/>
        </authorList>
    </citation>
    <scope>NUCLEOTIDE SEQUENCE [LARGE SCALE GENOMIC DNA]</scope>
    <source>
        <strain evidence="3 4">C2001002503</strain>
    </source>
</reference>
<keyword evidence="1" id="KW-0472">Membrane</keyword>
<keyword evidence="1" id="KW-1133">Transmembrane helix</keyword>
<dbReference type="Pfam" id="PF00149">
    <property type="entry name" value="Metallophos"/>
    <property type="match status" value="1"/>
</dbReference>
<keyword evidence="1" id="KW-0812">Transmembrane</keyword>
<organism evidence="3 4">
    <name type="scientific">Aggregatibacter segnis</name>
    <dbReference type="NCBI Taxonomy" id="739"/>
    <lineage>
        <taxon>Bacteria</taxon>
        <taxon>Pseudomonadati</taxon>
        <taxon>Pseudomonadota</taxon>
        <taxon>Gammaproteobacteria</taxon>
        <taxon>Pasteurellales</taxon>
        <taxon>Pasteurellaceae</taxon>
        <taxon>Aggregatibacter</taxon>
    </lineage>
</organism>
<dbReference type="Gene3D" id="3.60.21.10">
    <property type="match status" value="1"/>
</dbReference>
<feature type="transmembrane region" description="Helical" evidence="1">
    <location>
        <begin position="43"/>
        <end position="62"/>
    </location>
</feature>
<dbReference type="CDD" id="cd07385">
    <property type="entry name" value="MPP_YkuE_C"/>
    <property type="match status" value="1"/>
</dbReference>
<dbReference type="AlphaFoldDB" id="A0A8B2U4I2"/>
<dbReference type="GO" id="GO:0016787">
    <property type="term" value="F:hydrolase activity"/>
    <property type="evidence" value="ECO:0007669"/>
    <property type="project" value="InterPro"/>
</dbReference>
<dbReference type="PANTHER" id="PTHR31302:SF0">
    <property type="entry name" value="TRANSMEMBRANE PROTEIN WITH METALLOPHOSPHOESTERASE DOMAIN"/>
    <property type="match status" value="1"/>
</dbReference>
<dbReference type="InterPro" id="IPR004843">
    <property type="entry name" value="Calcineurin-like_PHP"/>
</dbReference>
<sequence>METRHYITMAAAVLALQLMLFGFSRTLGWLFNLNQKTRTKLTIILFLLFNILVSTAPLRLYAESFRVSALLLTLLLFSTFSSAIVGILHRFFKPWDNALKLLYPILFLGFIGLGLYNAYTPVIRHYQVKLDKPMQPLRIGMASDLHLGRLFGSTQLDTLADIMRQEKVDIILLPGDIMDDNVNAYLAEKMQPHFANLQAPLGVYATLGNHDFFGDQQRIEAEMRKAGIIPVMDESVVIDGRFTLIGRNDDLVKNRPTAAQLLKGVNTALPVILMDHRPTEIEQHANLPIDIQLSGHAHNGQIFPANFVVKLIYRLSYGYEKINQGHFFVTSGYGFWGVPMRLGSQSEVMIIDLVGH</sequence>
<evidence type="ECO:0000313" key="4">
    <source>
        <dbReference type="Proteomes" id="UP000253998"/>
    </source>
</evidence>
<gene>
    <name evidence="3" type="ORF">DPV83_07870</name>
</gene>
<feature type="transmembrane region" description="Helical" evidence="1">
    <location>
        <begin position="6"/>
        <end position="31"/>
    </location>
</feature>
<comment type="caution">
    <text evidence="3">The sequence shown here is derived from an EMBL/GenBank/DDBJ whole genome shotgun (WGS) entry which is preliminary data.</text>
</comment>
<feature type="transmembrane region" description="Helical" evidence="1">
    <location>
        <begin position="68"/>
        <end position="89"/>
    </location>
</feature>
<evidence type="ECO:0000256" key="1">
    <source>
        <dbReference type="SAM" id="Phobius"/>
    </source>
</evidence>
<accession>A0A8B2U4I2</accession>
<dbReference type="SUPFAM" id="SSF56300">
    <property type="entry name" value="Metallo-dependent phosphatases"/>
    <property type="match status" value="1"/>
</dbReference>
<dbReference type="EMBL" id="QEPM01000005">
    <property type="protein sequence ID" value="RDE70433.1"/>
    <property type="molecule type" value="Genomic_DNA"/>
</dbReference>
<dbReference type="RefSeq" id="WP_111296588.1">
    <property type="nucleotide sequence ID" value="NZ_QEPM01000005.1"/>
</dbReference>
<feature type="domain" description="Calcineurin-like phosphoesterase" evidence="2">
    <location>
        <begin position="137"/>
        <end position="299"/>
    </location>
</feature>
<feature type="transmembrane region" description="Helical" evidence="1">
    <location>
        <begin position="101"/>
        <end position="119"/>
    </location>
</feature>